<dbReference type="AlphaFoldDB" id="A0A2A9NPH8"/>
<evidence type="ECO:0000313" key="2">
    <source>
        <dbReference type="EMBL" id="PFH50231.1"/>
    </source>
</evidence>
<reference evidence="2 3" key="1">
    <citation type="submission" date="2014-02" db="EMBL/GenBank/DDBJ databases">
        <title>Transposable element dynamics among asymbiotic and ectomycorrhizal Amanita fungi.</title>
        <authorList>
            <consortium name="DOE Joint Genome Institute"/>
            <person name="Hess J."/>
            <person name="Skrede I."/>
            <person name="Wolfe B."/>
            <person name="LaButti K."/>
            <person name="Ohm R.A."/>
            <person name="Grigoriev I.V."/>
            <person name="Pringle A."/>
        </authorList>
    </citation>
    <scope>NUCLEOTIDE SEQUENCE [LARGE SCALE GENOMIC DNA]</scope>
    <source>
        <strain evidence="2 3">SKay4041</strain>
    </source>
</reference>
<protein>
    <recommendedName>
        <fullName evidence="4">BTB domain-containing protein</fullName>
    </recommendedName>
</protein>
<keyword evidence="3" id="KW-1185">Reference proteome</keyword>
<name>A0A2A9NPH8_9AGAR</name>
<proteinExistence type="predicted"/>
<gene>
    <name evidence="2" type="ORF">AMATHDRAFT_145597</name>
</gene>
<evidence type="ECO:0000256" key="1">
    <source>
        <dbReference type="SAM" id="MobiDB-lite"/>
    </source>
</evidence>
<dbReference type="STRING" id="703135.A0A2A9NPH8"/>
<dbReference type="Proteomes" id="UP000242287">
    <property type="component" value="Unassembled WGS sequence"/>
</dbReference>
<feature type="region of interest" description="Disordered" evidence="1">
    <location>
        <begin position="1"/>
        <end position="22"/>
    </location>
</feature>
<organism evidence="2 3">
    <name type="scientific">Amanita thiersii Skay4041</name>
    <dbReference type="NCBI Taxonomy" id="703135"/>
    <lineage>
        <taxon>Eukaryota</taxon>
        <taxon>Fungi</taxon>
        <taxon>Dikarya</taxon>
        <taxon>Basidiomycota</taxon>
        <taxon>Agaricomycotina</taxon>
        <taxon>Agaricomycetes</taxon>
        <taxon>Agaricomycetidae</taxon>
        <taxon>Agaricales</taxon>
        <taxon>Pluteineae</taxon>
        <taxon>Amanitaceae</taxon>
        <taxon>Amanita</taxon>
    </lineage>
</organism>
<dbReference type="EMBL" id="KZ302008">
    <property type="protein sequence ID" value="PFH50231.1"/>
    <property type="molecule type" value="Genomic_DNA"/>
</dbReference>
<accession>A0A2A9NPH8</accession>
<dbReference type="OrthoDB" id="2665493at2759"/>
<evidence type="ECO:0008006" key="4">
    <source>
        <dbReference type="Google" id="ProtNLM"/>
    </source>
</evidence>
<sequence>MPAQADRLERASPPKDSRKPFDSSAKKADIILRSSDSIDFFVLEPLLRIVSPVFEDMCSANQESNDRITVESKLPVMQVDESSGTLYHLLLLIYPYEKLLIQDGDLFLNVAAAVRKYQMFDVEKNLIGQLIGSPLLSNEPLRVYAKAISLGWKETAGLAAKATLSQDLQGMTYVEELEHITGMDLHHLIEYRFRCGSAASTTFEKVDPRELFEYGNLCYDENSYSREWQGYSANHILENLKARPLGSPVPTFDEHLEQTIASLHPIRYRHSDCTGRAQAVCRLLRALQELAAVAEKAVSKVIIISSSFNES</sequence>
<evidence type="ECO:0000313" key="3">
    <source>
        <dbReference type="Proteomes" id="UP000242287"/>
    </source>
</evidence>